<dbReference type="AlphaFoldDB" id="A0AAI8HR54"/>
<dbReference type="KEGG" id="bsia:CWD84_18445"/>
<evidence type="ECO:0000313" key="3">
    <source>
        <dbReference type="Proteomes" id="UP000234366"/>
    </source>
</evidence>
<reference evidence="2 3" key="1">
    <citation type="submission" date="2017-11" db="EMBL/GenBank/DDBJ databases">
        <title>Genome sequence and genome mining of multiple bioactive secondary metabolites from a deep sea-derived Bacillus siamensis SCSIO 05746.</title>
        <authorList>
            <person name="Pan H.-Q."/>
            <person name="Ju J.-H."/>
        </authorList>
    </citation>
    <scope>NUCLEOTIDE SEQUENCE [LARGE SCALE GENOMIC DNA]</scope>
    <source>
        <strain evidence="2 3">SCSIO 05746</strain>
    </source>
</reference>
<keyword evidence="3" id="KW-1185">Reference proteome</keyword>
<dbReference type="Proteomes" id="UP000234366">
    <property type="component" value="Chromosome"/>
</dbReference>
<sequence>MKESILLQTIKDDLKGLIKDNLKLEKLYGIAEKKASFVSSNFEKEMKQTERQIKEVNKRFDNILTLHTEGISQ</sequence>
<evidence type="ECO:0000313" key="2">
    <source>
        <dbReference type="EMBL" id="AUJ78647.1"/>
    </source>
</evidence>
<organism evidence="2 3">
    <name type="scientific">Bacillus siamensis</name>
    <dbReference type="NCBI Taxonomy" id="659243"/>
    <lineage>
        <taxon>Bacteria</taxon>
        <taxon>Bacillati</taxon>
        <taxon>Bacillota</taxon>
        <taxon>Bacilli</taxon>
        <taxon>Bacillales</taxon>
        <taxon>Bacillaceae</taxon>
        <taxon>Bacillus</taxon>
        <taxon>Bacillus amyloliquefaciens group</taxon>
    </lineage>
</organism>
<dbReference type="EMBL" id="CP025001">
    <property type="protein sequence ID" value="AUJ78647.1"/>
    <property type="molecule type" value="Genomic_DNA"/>
</dbReference>
<proteinExistence type="predicted"/>
<evidence type="ECO:0000256" key="1">
    <source>
        <dbReference type="SAM" id="Coils"/>
    </source>
</evidence>
<name>A0AAI8HR54_9BACI</name>
<keyword evidence="1" id="KW-0175">Coiled coil</keyword>
<protein>
    <submittedName>
        <fullName evidence="2">Uncharacterized protein</fullName>
    </submittedName>
</protein>
<accession>A0AAI8HR54</accession>
<gene>
    <name evidence="2" type="ORF">CWD84_18445</name>
</gene>
<feature type="coiled-coil region" evidence="1">
    <location>
        <begin position="39"/>
        <end position="66"/>
    </location>
</feature>